<dbReference type="GeneID" id="79266559"/>
<gene>
    <name evidence="1" type="ORF">ACFQJ4_06080</name>
</gene>
<protein>
    <recommendedName>
        <fullName evidence="3">Lipoprotein</fullName>
    </recommendedName>
</protein>
<evidence type="ECO:0000313" key="2">
    <source>
        <dbReference type="Proteomes" id="UP001596398"/>
    </source>
</evidence>
<evidence type="ECO:0008006" key="3">
    <source>
        <dbReference type="Google" id="ProtNLM"/>
    </source>
</evidence>
<sequence length="266" mass="28046">MRALLVAALLVLAGCGTAGPAPTDTATAAPVPDSGSYPPGVDGDGVVSAVALGNAHAEATAGSYRVRSNWTVRHANGTLRGRVVQRATVTPAAWTTTLVVTGDTGIVADGNATAVFYSEGEALVQRVRRPNRTTYLYVPPAEYNGGSGFYNSLRRPKPYRDPGVLADAVALRLAERAPNGSVVLAGDSLADASLFELSVGVAEPRNVSYRLRVTASGLVRTQRLAYTGTVRGETVVVTRTVRYLPYDGTVERPPWYDTARNESVRG</sequence>
<evidence type="ECO:0000313" key="1">
    <source>
        <dbReference type="EMBL" id="MFC7234886.1"/>
    </source>
</evidence>
<dbReference type="RefSeq" id="WP_276235907.1">
    <property type="nucleotide sequence ID" value="NZ_CP119802.1"/>
</dbReference>
<name>A0ABD5ZMV8_9EURY</name>
<dbReference type="PROSITE" id="PS51257">
    <property type="entry name" value="PROKAR_LIPOPROTEIN"/>
    <property type="match status" value="1"/>
</dbReference>
<accession>A0ABD5ZMV8</accession>
<comment type="caution">
    <text evidence="1">The sequence shown here is derived from an EMBL/GenBank/DDBJ whole genome shotgun (WGS) entry which is preliminary data.</text>
</comment>
<dbReference type="Proteomes" id="UP001596398">
    <property type="component" value="Unassembled WGS sequence"/>
</dbReference>
<dbReference type="AlphaFoldDB" id="A0ABD5ZMV8"/>
<reference evidence="1 2" key="1">
    <citation type="journal article" date="2019" name="Int. J. Syst. Evol. Microbiol.">
        <title>The Global Catalogue of Microorganisms (GCM) 10K type strain sequencing project: providing services to taxonomists for standard genome sequencing and annotation.</title>
        <authorList>
            <consortium name="The Broad Institute Genomics Platform"/>
            <consortium name="The Broad Institute Genome Sequencing Center for Infectious Disease"/>
            <person name="Wu L."/>
            <person name="Ma J."/>
        </authorList>
    </citation>
    <scope>NUCLEOTIDE SEQUENCE [LARGE SCALE GENOMIC DNA]</scope>
    <source>
        <strain evidence="1 2">DT85</strain>
    </source>
</reference>
<organism evidence="1 2">
    <name type="scientific">Halosegnis marinus</name>
    <dbReference type="NCBI Taxonomy" id="3034023"/>
    <lineage>
        <taxon>Archaea</taxon>
        <taxon>Methanobacteriati</taxon>
        <taxon>Methanobacteriota</taxon>
        <taxon>Stenosarchaea group</taxon>
        <taxon>Halobacteria</taxon>
        <taxon>Halobacteriales</taxon>
        <taxon>Natronomonadaceae</taxon>
        <taxon>Halosegnis</taxon>
    </lineage>
</organism>
<dbReference type="EMBL" id="JBHTAP010000001">
    <property type="protein sequence ID" value="MFC7234886.1"/>
    <property type="molecule type" value="Genomic_DNA"/>
</dbReference>
<keyword evidence="2" id="KW-1185">Reference proteome</keyword>
<proteinExistence type="predicted"/>